<feature type="domain" description="HTH lacI-type" evidence="4">
    <location>
        <begin position="7"/>
        <end position="61"/>
    </location>
</feature>
<name>I4LXK5_GARVA</name>
<dbReference type="Gene3D" id="1.10.260.40">
    <property type="entry name" value="lambda repressor-like DNA-binding domains"/>
    <property type="match status" value="1"/>
</dbReference>
<evidence type="ECO:0000256" key="3">
    <source>
        <dbReference type="ARBA" id="ARBA00023163"/>
    </source>
</evidence>
<dbReference type="Gene3D" id="3.40.50.2300">
    <property type="match status" value="2"/>
</dbReference>
<protein>
    <submittedName>
        <fullName evidence="5">LacI family transcription regulator</fullName>
    </submittedName>
</protein>
<proteinExistence type="predicted"/>
<evidence type="ECO:0000313" key="5">
    <source>
        <dbReference type="EMBL" id="EIK81695.1"/>
    </source>
</evidence>
<dbReference type="CDD" id="cd01392">
    <property type="entry name" value="HTH_LacI"/>
    <property type="match status" value="1"/>
</dbReference>
<keyword evidence="3" id="KW-0804">Transcription</keyword>
<dbReference type="CDD" id="cd06267">
    <property type="entry name" value="PBP1_LacI_sugar_binding-like"/>
    <property type="match status" value="1"/>
</dbReference>
<dbReference type="GO" id="GO:0003700">
    <property type="term" value="F:DNA-binding transcription factor activity"/>
    <property type="evidence" value="ECO:0007669"/>
    <property type="project" value="TreeGrafter"/>
</dbReference>
<dbReference type="GO" id="GO:0000976">
    <property type="term" value="F:transcription cis-regulatory region binding"/>
    <property type="evidence" value="ECO:0007669"/>
    <property type="project" value="TreeGrafter"/>
</dbReference>
<dbReference type="InterPro" id="IPR010982">
    <property type="entry name" value="Lambda_DNA-bd_dom_sf"/>
</dbReference>
<dbReference type="Pfam" id="PF00356">
    <property type="entry name" value="LacI"/>
    <property type="match status" value="1"/>
</dbReference>
<dbReference type="AlphaFoldDB" id="I4LXK5"/>
<dbReference type="InterPro" id="IPR001761">
    <property type="entry name" value="Peripla_BP/Lac1_sug-bd_dom"/>
</dbReference>
<dbReference type="PATRIC" id="fig|698956.3.peg.379"/>
<organism evidence="5 6">
    <name type="scientific">Gardnerella vaginalis 1400E</name>
    <dbReference type="NCBI Taxonomy" id="698956"/>
    <lineage>
        <taxon>Bacteria</taxon>
        <taxon>Bacillati</taxon>
        <taxon>Actinomycetota</taxon>
        <taxon>Actinomycetes</taxon>
        <taxon>Bifidobacteriales</taxon>
        <taxon>Bifidobacteriaceae</taxon>
        <taxon>Gardnerella</taxon>
    </lineage>
</organism>
<dbReference type="Proteomes" id="UP000004884">
    <property type="component" value="Unassembled WGS sequence"/>
</dbReference>
<sequence>MRHKHRVSMVDIAKASGVSAATVSRVLSNQDNVSDEVKELVLSSVERLGYVRNLGAATLAASKSNTVGLLVRDMSNQFYGAVASKVQEKTDKAGYDLLMATGGDSEGSQMRAARNLLGHGIGGMIIVSGRISPDVMSYVARFVPIVVLAAGIDIPSVSSVRIDPKCEADLASRVVDMGHKCVAVTASSDPLASTLHSRTSIFLTELIIRGVKTVIMPIEDNDLCSIQKQVDLALSEHVTAIMAGSDTIALSILECLHSKGISCPKDVSVTGFDGVGCLATSLLGLTTVKQPVDLLAKNAVDVMEKYFNDKQTGISRIIVKGDFIHGFTLSDLNK</sequence>
<dbReference type="EMBL" id="ADER01000011">
    <property type="protein sequence ID" value="EIK81695.1"/>
    <property type="molecule type" value="Genomic_DNA"/>
</dbReference>
<evidence type="ECO:0000256" key="1">
    <source>
        <dbReference type="ARBA" id="ARBA00023015"/>
    </source>
</evidence>
<keyword evidence="2" id="KW-0238">DNA-binding</keyword>
<dbReference type="PANTHER" id="PTHR30146:SF138">
    <property type="entry name" value="TRANSCRIPTIONAL REGULATORY PROTEIN"/>
    <property type="match status" value="1"/>
</dbReference>
<dbReference type="InterPro" id="IPR028082">
    <property type="entry name" value="Peripla_BP_I"/>
</dbReference>
<dbReference type="PROSITE" id="PS00356">
    <property type="entry name" value="HTH_LACI_1"/>
    <property type="match status" value="1"/>
</dbReference>
<evidence type="ECO:0000313" key="6">
    <source>
        <dbReference type="Proteomes" id="UP000004884"/>
    </source>
</evidence>
<dbReference type="SMART" id="SM00354">
    <property type="entry name" value="HTH_LACI"/>
    <property type="match status" value="1"/>
</dbReference>
<keyword evidence="1" id="KW-0805">Transcription regulation</keyword>
<dbReference type="SUPFAM" id="SSF47413">
    <property type="entry name" value="lambda repressor-like DNA-binding domains"/>
    <property type="match status" value="1"/>
</dbReference>
<comment type="caution">
    <text evidence="5">The sequence shown here is derived from an EMBL/GenBank/DDBJ whole genome shotgun (WGS) entry which is preliminary data.</text>
</comment>
<dbReference type="Pfam" id="PF00532">
    <property type="entry name" value="Peripla_BP_1"/>
    <property type="match status" value="1"/>
</dbReference>
<dbReference type="SUPFAM" id="SSF53822">
    <property type="entry name" value="Periplasmic binding protein-like I"/>
    <property type="match status" value="1"/>
</dbReference>
<dbReference type="InterPro" id="IPR000843">
    <property type="entry name" value="HTH_LacI"/>
</dbReference>
<accession>I4LXK5</accession>
<evidence type="ECO:0000259" key="4">
    <source>
        <dbReference type="PROSITE" id="PS50932"/>
    </source>
</evidence>
<evidence type="ECO:0000256" key="2">
    <source>
        <dbReference type="ARBA" id="ARBA00023125"/>
    </source>
</evidence>
<reference evidence="5 6" key="1">
    <citation type="journal article" date="2012" name="J. Bacteriol.">
        <title>Comparative Genomic Analyses of 17 Clinical Isolates of Gardnerella vaginalis Provide Evidence of Multiple Genetically Isolated Clades Consistent with Subspeciation into Genovars.</title>
        <authorList>
            <person name="Ahmed A."/>
            <person name="Earl J."/>
            <person name="Retchless A."/>
            <person name="Hillier S."/>
            <person name="Rabe L."/>
            <person name="Cherpes T."/>
            <person name="Powell E."/>
            <person name="Janto B."/>
            <person name="Eutsey R."/>
            <person name="Hiller N.L."/>
            <person name="Boissy R."/>
            <person name="Dahlgreen M."/>
            <person name="Hall B."/>
            <person name="Costerton J."/>
            <person name="Post J.C."/>
            <person name="Hu F."/>
            <person name="Ehrlich G."/>
        </authorList>
    </citation>
    <scope>NUCLEOTIDE SEQUENCE [LARGE SCALE GENOMIC DNA]</scope>
    <source>
        <strain evidence="5 6">1400E</strain>
    </source>
</reference>
<dbReference type="PROSITE" id="PS50932">
    <property type="entry name" value="HTH_LACI_2"/>
    <property type="match status" value="1"/>
</dbReference>
<dbReference type="PANTHER" id="PTHR30146">
    <property type="entry name" value="LACI-RELATED TRANSCRIPTIONAL REPRESSOR"/>
    <property type="match status" value="1"/>
</dbReference>
<gene>
    <name evidence="5" type="ORF">CGSMWGv1400E_01965</name>
</gene>